<proteinExistence type="predicted"/>
<dbReference type="AlphaFoldDB" id="A0A239CTU5"/>
<dbReference type="InterPro" id="IPR026477">
    <property type="entry name" value="Targ_of_XrtJ"/>
</dbReference>
<feature type="transmembrane region" description="Helical" evidence="1">
    <location>
        <begin position="31"/>
        <end position="49"/>
    </location>
</feature>
<keyword evidence="2" id="KW-0732">Signal</keyword>
<keyword evidence="1" id="KW-0812">Transmembrane</keyword>
<keyword evidence="1" id="KW-0472">Membrane</keyword>
<organism evidence="3 4">
    <name type="scientific">Granulicella rosea</name>
    <dbReference type="NCBI Taxonomy" id="474952"/>
    <lineage>
        <taxon>Bacteria</taxon>
        <taxon>Pseudomonadati</taxon>
        <taxon>Acidobacteriota</taxon>
        <taxon>Terriglobia</taxon>
        <taxon>Terriglobales</taxon>
        <taxon>Acidobacteriaceae</taxon>
        <taxon>Granulicella</taxon>
    </lineage>
</organism>
<feature type="signal peptide" evidence="2">
    <location>
        <begin position="1"/>
        <end position="21"/>
    </location>
</feature>
<keyword evidence="1" id="KW-1133">Transmembrane helix</keyword>
<dbReference type="NCBIfam" id="TIGR04200">
    <property type="entry name" value="targ_of_XrtJ"/>
    <property type="match status" value="1"/>
</dbReference>
<sequence>MTRRIGLIALVILIAPLAAHAQTGCDNSPENPTIVLALVGGAGAAFTSLRARLGRKR</sequence>
<keyword evidence="4" id="KW-1185">Reference proteome</keyword>
<protein>
    <submittedName>
        <fullName evidence="3">XrtJ-associated TM-motif-TM protein</fullName>
    </submittedName>
</protein>
<evidence type="ECO:0000256" key="1">
    <source>
        <dbReference type="SAM" id="Phobius"/>
    </source>
</evidence>
<name>A0A239CTU5_9BACT</name>
<reference evidence="3 4" key="1">
    <citation type="submission" date="2017-06" db="EMBL/GenBank/DDBJ databases">
        <authorList>
            <person name="Kim H.J."/>
            <person name="Triplett B.A."/>
        </authorList>
    </citation>
    <scope>NUCLEOTIDE SEQUENCE [LARGE SCALE GENOMIC DNA]</scope>
    <source>
        <strain evidence="3 4">DSM 18704</strain>
    </source>
</reference>
<evidence type="ECO:0000256" key="2">
    <source>
        <dbReference type="SAM" id="SignalP"/>
    </source>
</evidence>
<evidence type="ECO:0000313" key="3">
    <source>
        <dbReference type="EMBL" id="SNS23530.1"/>
    </source>
</evidence>
<evidence type="ECO:0000313" key="4">
    <source>
        <dbReference type="Proteomes" id="UP000198356"/>
    </source>
</evidence>
<accession>A0A239CTU5</accession>
<dbReference type="RefSeq" id="WP_142988137.1">
    <property type="nucleotide sequence ID" value="NZ_FZOU01000001.1"/>
</dbReference>
<feature type="chain" id="PRO_5012285984" evidence="2">
    <location>
        <begin position="22"/>
        <end position="57"/>
    </location>
</feature>
<gene>
    <name evidence="3" type="ORF">SAMN05421770_101105</name>
</gene>
<dbReference type="Proteomes" id="UP000198356">
    <property type="component" value="Unassembled WGS sequence"/>
</dbReference>
<dbReference type="EMBL" id="FZOU01000001">
    <property type="protein sequence ID" value="SNS23530.1"/>
    <property type="molecule type" value="Genomic_DNA"/>
</dbReference>